<proteinExistence type="inferred from homology"/>
<evidence type="ECO:0000259" key="7">
    <source>
        <dbReference type="Pfam" id="PF00294"/>
    </source>
</evidence>
<keyword evidence="2 6" id="KW-0808">Transferase</keyword>
<evidence type="ECO:0000256" key="6">
    <source>
        <dbReference type="PIRNR" id="PIRNR000535"/>
    </source>
</evidence>
<comment type="caution">
    <text evidence="8">The sequence shown here is derived from an EMBL/GenBank/DDBJ whole genome shotgun (WGS) entry which is preliminary data.</text>
</comment>
<feature type="domain" description="Carbohydrate kinase PfkB" evidence="7">
    <location>
        <begin position="20"/>
        <end position="291"/>
    </location>
</feature>
<name>A0A4R6KGA9_9ACTN</name>
<gene>
    <name evidence="8" type="ORF">EV643_10620</name>
</gene>
<dbReference type="InterPro" id="IPR029056">
    <property type="entry name" value="Ribokinase-like"/>
</dbReference>
<dbReference type="PIRSF" id="PIRSF000535">
    <property type="entry name" value="1PFK/6PFK/LacC"/>
    <property type="match status" value="1"/>
</dbReference>
<comment type="similarity">
    <text evidence="1">Belongs to the carbohydrate kinase PfkB family.</text>
</comment>
<protein>
    <submittedName>
        <fullName evidence="8">Tagatose 6-phosphate kinase</fullName>
    </submittedName>
</protein>
<dbReference type="SUPFAM" id="SSF53613">
    <property type="entry name" value="Ribokinase-like"/>
    <property type="match status" value="1"/>
</dbReference>
<dbReference type="GO" id="GO:0005524">
    <property type="term" value="F:ATP binding"/>
    <property type="evidence" value="ECO:0007669"/>
    <property type="project" value="UniProtKB-KW"/>
</dbReference>
<evidence type="ECO:0000313" key="9">
    <source>
        <dbReference type="Proteomes" id="UP000295388"/>
    </source>
</evidence>
<dbReference type="NCBIfam" id="TIGR03168">
    <property type="entry name" value="1-PFK"/>
    <property type="match status" value="1"/>
</dbReference>
<dbReference type="Pfam" id="PF00294">
    <property type="entry name" value="PfkB"/>
    <property type="match status" value="1"/>
</dbReference>
<evidence type="ECO:0000256" key="3">
    <source>
        <dbReference type="ARBA" id="ARBA00022741"/>
    </source>
</evidence>
<dbReference type="GO" id="GO:0005829">
    <property type="term" value="C:cytosol"/>
    <property type="evidence" value="ECO:0007669"/>
    <property type="project" value="TreeGrafter"/>
</dbReference>
<dbReference type="AlphaFoldDB" id="A0A4R6KGA9"/>
<evidence type="ECO:0000256" key="1">
    <source>
        <dbReference type="ARBA" id="ARBA00010688"/>
    </source>
</evidence>
<dbReference type="PANTHER" id="PTHR46566:SF5">
    <property type="entry name" value="1-PHOSPHOFRUCTOKINASE"/>
    <property type="match status" value="1"/>
</dbReference>
<dbReference type="RefSeq" id="WP_202869546.1">
    <property type="nucleotide sequence ID" value="NZ_SNWQ01000006.1"/>
</dbReference>
<dbReference type="PANTHER" id="PTHR46566">
    <property type="entry name" value="1-PHOSPHOFRUCTOKINASE-RELATED"/>
    <property type="match status" value="1"/>
</dbReference>
<sequence length="311" mass="31507">MAGLIGTVTLNLALDVTYEVGELVVGGSHRVAAIRQRAGGKGVNVARVANTLGHQVLALGFVGGLTGELVAEELFDAGLTALLTPIAGETRRTVAIVNQTDGDATIFNEAGPVVTADEWRAFHDRMPWGRLGVLACSGSLPPGLPADAYAEIAVRARHHDVLSVIDAGGDALLSAAKAGAVVRSNAAELHEAVGPVDVEEGARQLVQLGARAAVITDGSRGMVAASNKGVWRALPVERVAGNPTGAGDACTAVVAAAVAAASAGTGTEPDWSVVLKSAVAASAAAVLTPMAGDLDLAAYRRWQPQVDVQAL</sequence>
<reference evidence="8 9" key="1">
    <citation type="submission" date="2019-03" db="EMBL/GenBank/DDBJ databases">
        <title>Genomic Encyclopedia of Type Strains, Phase III (KMG-III): the genomes of soil and plant-associated and newly described type strains.</title>
        <authorList>
            <person name="Whitman W."/>
        </authorList>
    </citation>
    <scope>NUCLEOTIDE SEQUENCE [LARGE SCALE GENOMIC DNA]</scope>
    <source>
        <strain evidence="8 9">VKM Ac-2527</strain>
    </source>
</reference>
<accession>A0A4R6KGA9</accession>
<dbReference type="InterPro" id="IPR017583">
    <property type="entry name" value="Tagatose/fructose_Pkinase"/>
</dbReference>
<keyword evidence="3" id="KW-0547">Nucleotide-binding</keyword>
<keyword evidence="4 8" id="KW-0418">Kinase</keyword>
<evidence type="ECO:0000256" key="5">
    <source>
        <dbReference type="ARBA" id="ARBA00022840"/>
    </source>
</evidence>
<evidence type="ECO:0000256" key="2">
    <source>
        <dbReference type="ARBA" id="ARBA00022679"/>
    </source>
</evidence>
<dbReference type="Proteomes" id="UP000295388">
    <property type="component" value="Unassembled WGS sequence"/>
</dbReference>
<evidence type="ECO:0000256" key="4">
    <source>
        <dbReference type="ARBA" id="ARBA00022777"/>
    </source>
</evidence>
<keyword evidence="5" id="KW-0067">ATP-binding</keyword>
<organism evidence="8 9">
    <name type="scientific">Kribbella caucasensis</name>
    <dbReference type="NCBI Taxonomy" id="2512215"/>
    <lineage>
        <taxon>Bacteria</taxon>
        <taxon>Bacillati</taxon>
        <taxon>Actinomycetota</taxon>
        <taxon>Actinomycetes</taxon>
        <taxon>Propionibacteriales</taxon>
        <taxon>Kribbellaceae</taxon>
        <taxon>Kribbella</taxon>
    </lineage>
</organism>
<dbReference type="InterPro" id="IPR011611">
    <property type="entry name" value="PfkB_dom"/>
</dbReference>
<dbReference type="GO" id="GO:0008443">
    <property type="term" value="F:phosphofructokinase activity"/>
    <property type="evidence" value="ECO:0007669"/>
    <property type="project" value="TreeGrafter"/>
</dbReference>
<keyword evidence="9" id="KW-1185">Reference proteome</keyword>
<dbReference type="EMBL" id="SNWQ01000006">
    <property type="protein sequence ID" value="TDO49051.1"/>
    <property type="molecule type" value="Genomic_DNA"/>
</dbReference>
<evidence type="ECO:0000313" key="8">
    <source>
        <dbReference type="EMBL" id="TDO49051.1"/>
    </source>
</evidence>
<dbReference type="Gene3D" id="3.40.1190.20">
    <property type="match status" value="1"/>
</dbReference>